<feature type="region of interest" description="Disordered" evidence="1">
    <location>
        <begin position="1"/>
        <end position="22"/>
    </location>
</feature>
<gene>
    <name evidence="2" type="ORF">C1H46_004265</name>
</gene>
<accession>A0A540NGD3</accession>
<dbReference type="EMBL" id="VIEB01000048">
    <property type="protein sequence ID" value="TQE10095.1"/>
    <property type="molecule type" value="Genomic_DNA"/>
</dbReference>
<reference evidence="2 3" key="1">
    <citation type="journal article" date="2019" name="G3 (Bethesda)">
        <title>Sequencing of a Wild Apple (Malus baccata) Genome Unravels the Differences Between Cultivated and Wild Apple Species Regarding Disease Resistance and Cold Tolerance.</title>
        <authorList>
            <person name="Chen X."/>
        </authorList>
    </citation>
    <scope>NUCLEOTIDE SEQUENCE [LARGE SCALE GENOMIC DNA]</scope>
    <source>
        <strain evidence="3">cv. Shandingzi</strain>
        <tissue evidence="2">Leaves</tissue>
    </source>
</reference>
<feature type="compositionally biased region" description="Basic residues" evidence="1">
    <location>
        <begin position="1"/>
        <end position="10"/>
    </location>
</feature>
<name>A0A540NGD3_MALBA</name>
<evidence type="ECO:0000313" key="3">
    <source>
        <dbReference type="Proteomes" id="UP000315295"/>
    </source>
</evidence>
<evidence type="ECO:0000313" key="2">
    <source>
        <dbReference type="EMBL" id="TQE10095.1"/>
    </source>
</evidence>
<organism evidence="2 3">
    <name type="scientific">Malus baccata</name>
    <name type="common">Siberian crab apple</name>
    <name type="synonym">Pyrus baccata</name>
    <dbReference type="NCBI Taxonomy" id="106549"/>
    <lineage>
        <taxon>Eukaryota</taxon>
        <taxon>Viridiplantae</taxon>
        <taxon>Streptophyta</taxon>
        <taxon>Embryophyta</taxon>
        <taxon>Tracheophyta</taxon>
        <taxon>Spermatophyta</taxon>
        <taxon>Magnoliopsida</taxon>
        <taxon>eudicotyledons</taxon>
        <taxon>Gunneridae</taxon>
        <taxon>Pentapetalae</taxon>
        <taxon>rosids</taxon>
        <taxon>fabids</taxon>
        <taxon>Rosales</taxon>
        <taxon>Rosaceae</taxon>
        <taxon>Amygdaloideae</taxon>
        <taxon>Maleae</taxon>
        <taxon>Malus</taxon>
    </lineage>
</organism>
<proteinExistence type="predicted"/>
<protein>
    <submittedName>
        <fullName evidence="2">Uncharacterized protein</fullName>
    </submittedName>
</protein>
<sequence length="73" mass="7897">MTCTRRRTHSPRTMTTPCDSDAPTIIPTAGVAMAAEAVEEEEGLPLLAHLSQESLCERTRLLCASTPPPLLSY</sequence>
<evidence type="ECO:0000256" key="1">
    <source>
        <dbReference type="SAM" id="MobiDB-lite"/>
    </source>
</evidence>
<keyword evidence="3" id="KW-1185">Reference proteome</keyword>
<dbReference type="AlphaFoldDB" id="A0A540NGD3"/>
<comment type="caution">
    <text evidence="2">The sequence shown here is derived from an EMBL/GenBank/DDBJ whole genome shotgun (WGS) entry which is preliminary data.</text>
</comment>
<dbReference type="Proteomes" id="UP000315295">
    <property type="component" value="Unassembled WGS sequence"/>
</dbReference>